<accession>A0A1K0G6Z6</accession>
<dbReference type="PANTHER" id="PTHR21974:SF2">
    <property type="entry name" value="RE15880P"/>
    <property type="match status" value="1"/>
</dbReference>
<protein>
    <submittedName>
        <fullName evidence="1">Uncharacterized protein</fullName>
    </submittedName>
</protein>
<dbReference type="AlphaFoldDB" id="A0A1K0G6Z6"/>
<sequence>MIKMQRPTRPRVHSGPVNAMFDGIDDLLSNDTTTDSQLPPPPFAVAGSAIATAAILALANADRSNIAASERSVPAYQPPLRQRLAGFYERHTQLTKAIQDLGDVPAKLDANQHEIFAVTGKVKSQEFRLKSLQTISQETREAHAKMSSSLAKRLMNKGGRRSRLLVQAHNDAEKAMVQQAAHEAELEQNRSTLASKQHRQSDLQSDLIEYTRISNELDEIDRVLFDGATPEFPQDDLAEWEVKAWLQVQVFMAAETNREKRARGMLKDAIPILASIIKDVQTALQFCIDAGVASNQKFAKSLTSNTSTQSTVKGTQPLVLRAKTNSGKFYTTVAKARGSQMLVERPPDLRLIELHLLPGSKNPKATDERGLHKSLETSYAQAKALDAYLKREVATSLERQKKLTAETAKLQETVKSTRLHLRQIRRSIVNSVAKEGMSREEDRQRHVAISTGSQHSEANHSAEVESQCENGQRIYALPLQDAANPMISTQYQENLRKEALSRLRKLVALPEPDSDDDNLYPMIA</sequence>
<reference evidence="2" key="1">
    <citation type="submission" date="2016-04" db="EMBL/GenBank/DDBJ databases">
        <authorList>
            <person name="Guldener U."/>
            <person name="Guldener U."/>
        </authorList>
    </citation>
    <scope>NUCLEOTIDE SEQUENCE [LARGE SCALE GENOMIC DNA]</scope>
    <source>
        <strain evidence="2">UB2112</strain>
    </source>
</reference>
<gene>
    <name evidence="1" type="ORF">UBRO_05395</name>
</gene>
<dbReference type="PANTHER" id="PTHR21974">
    <property type="entry name" value="RE15880P"/>
    <property type="match status" value="1"/>
</dbReference>
<evidence type="ECO:0000313" key="2">
    <source>
        <dbReference type="Proteomes" id="UP000179920"/>
    </source>
</evidence>
<dbReference type="Proteomes" id="UP000179920">
    <property type="component" value="Chromosome X"/>
</dbReference>
<proteinExistence type="predicted"/>
<evidence type="ECO:0000313" key="1">
    <source>
        <dbReference type="EMBL" id="SAM83383.1"/>
    </source>
</evidence>
<dbReference type="EMBL" id="LT558126">
    <property type="protein sequence ID" value="SAM83383.1"/>
    <property type="molecule type" value="Genomic_DNA"/>
</dbReference>
<dbReference type="OrthoDB" id="2562743at2759"/>
<organism evidence="1 2">
    <name type="scientific">Ustilago bromivora</name>
    <dbReference type="NCBI Taxonomy" id="307758"/>
    <lineage>
        <taxon>Eukaryota</taxon>
        <taxon>Fungi</taxon>
        <taxon>Dikarya</taxon>
        <taxon>Basidiomycota</taxon>
        <taxon>Ustilaginomycotina</taxon>
        <taxon>Ustilaginomycetes</taxon>
        <taxon>Ustilaginales</taxon>
        <taxon>Ustilaginaceae</taxon>
        <taxon>Ustilago</taxon>
    </lineage>
</organism>
<name>A0A1K0G6Z6_9BASI</name>